<evidence type="ECO:0000256" key="2">
    <source>
        <dbReference type="SAM" id="MobiDB-lite"/>
    </source>
</evidence>
<feature type="compositionally biased region" description="Basic and acidic residues" evidence="2">
    <location>
        <begin position="1026"/>
        <end position="1037"/>
    </location>
</feature>
<feature type="coiled-coil region" evidence="1">
    <location>
        <begin position="339"/>
        <end position="366"/>
    </location>
</feature>
<dbReference type="InterPro" id="IPR036116">
    <property type="entry name" value="FN3_sf"/>
</dbReference>
<feature type="compositionally biased region" description="Basic and acidic residues" evidence="2">
    <location>
        <begin position="934"/>
        <end position="943"/>
    </location>
</feature>
<gene>
    <name evidence="4" type="ORF">C0Q70_11235</name>
</gene>
<evidence type="ECO:0000256" key="1">
    <source>
        <dbReference type="SAM" id="Coils"/>
    </source>
</evidence>
<feature type="compositionally biased region" description="Basic and acidic residues" evidence="2">
    <location>
        <begin position="799"/>
        <end position="818"/>
    </location>
</feature>
<feature type="compositionally biased region" description="Polar residues" evidence="2">
    <location>
        <begin position="138"/>
        <end position="155"/>
    </location>
</feature>
<feature type="compositionally biased region" description="Low complexity" evidence="2">
    <location>
        <begin position="1282"/>
        <end position="1300"/>
    </location>
</feature>
<evidence type="ECO:0000259" key="3">
    <source>
        <dbReference type="PROSITE" id="PS50853"/>
    </source>
</evidence>
<feature type="region of interest" description="Disordered" evidence="2">
    <location>
        <begin position="138"/>
        <end position="161"/>
    </location>
</feature>
<feature type="compositionally biased region" description="Basic and acidic residues" evidence="2">
    <location>
        <begin position="989"/>
        <end position="1004"/>
    </location>
</feature>
<evidence type="ECO:0000313" key="5">
    <source>
        <dbReference type="Proteomes" id="UP000245119"/>
    </source>
</evidence>
<feature type="compositionally biased region" description="Polar residues" evidence="2">
    <location>
        <begin position="1057"/>
        <end position="1072"/>
    </location>
</feature>
<feature type="compositionally biased region" description="Low complexity" evidence="2">
    <location>
        <begin position="758"/>
        <end position="775"/>
    </location>
</feature>
<dbReference type="PROSITE" id="PS50853">
    <property type="entry name" value="FN3"/>
    <property type="match status" value="1"/>
</dbReference>
<feature type="compositionally biased region" description="Basic and acidic residues" evidence="2">
    <location>
        <begin position="1105"/>
        <end position="1127"/>
    </location>
</feature>
<feature type="region of interest" description="Disordered" evidence="2">
    <location>
        <begin position="234"/>
        <end position="259"/>
    </location>
</feature>
<feature type="compositionally biased region" description="Acidic residues" evidence="2">
    <location>
        <begin position="645"/>
        <end position="657"/>
    </location>
</feature>
<feature type="region of interest" description="Disordered" evidence="2">
    <location>
        <begin position="638"/>
        <end position="833"/>
    </location>
</feature>
<dbReference type="SMART" id="SM00015">
    <property type="entry name" value="IQ"/>
    <property type="match status" value="1"/>
</dbReference>
<feature type="compositionally biased region" description="Polar residues" evidence="2">
    <location>
        <begin position="1232"/>
        <end position="1251"/>
    </location>
</feature>
<dbReference type="InterPro" id="IPR000048">
    <property type="entry name" value="IQ_motif_EF-hand-BS"/>
</dbReference>
<dbReference type="InterPro" id="IPR003961">
    <property type="entry name" value="FN3_dom"/>
</dbReference>
<protein>
    <recommendedName>
        <fullName evidence="3">Fibronectin type-III domain-containing protein</fullName>
    </recommendedName>
</protein>
<dbReference type="Pfam" id="PF00041">
    <property type="entry name" value="fn3"/>
    <property type="match status" value="1"/>
</dbReference>
<feature type="compositionally biased region" description="Basic and acidic residues" evidence="2">
    <location>
        <begin position="678"/>
        <end position="694"/>
    </location>
</feature>
<organism evidence="4 5">
    <name type="scientific">Pomacea canaliculata</name>
    <name type="common">Golden apple snail</name>
    <dbReference type="NCBI Taxonomy" id="400727"/>
    <lineage>
        <taxon>Eukaryota</taxon>
        <taxon>Metazoa</taxon>
        <taxon>Spiralia</taxon>
        <taxon>Lophotrochozoa</taxon>
        <taxon>Mollusca</taxon>
        <taxon>Gastropoda</taxon>
        <taxon>Caenogastropoda</taxon>
        <taxon>Architaenioglossa</taxon>
        <taxon>Ampullarioidea</taxon>
        <taxon>Ampullariidae</taxon>
        <taxon>Pomacea</taxon>
    </lineage>
</organism>
<name>A0A2T7P5F4_POMCA</name>
<dbReference type="InterPro" id="IPR013783">
    <property type="entry name" value="Ig-like_fold"/>
</dbReference>
<proteinExistence type="predicted"/>
<comment type="caution">
    <text evidence="4">The sequence shown here is derived from an EMBL/GenBank/DDBJ whole genome shotgun (WGS) entry which is preliminary data.</text>
</comment>
<sequence length="1319" mass="146188">MIVMYVWQHLGTVSRGLGEKILEVVKGTLVSFDFQDVVVRDIELQTAEDAQIPHIVSKQLHHHYLPKYRSKQSYQLPHGETDDGQSISSLLDSESVYVPLTTGTPAKAGAVSDPCQPCVHGSTASQTLPTHTSFIEDSTQTDNKLTQQEQHQVSPLKTEGNKDKFHPTFSVYLPHCSLVKPHHHTQHQTLATASSEDYDMNLGSFSRVIPDPEFESAPCVNLIREVADHRRLSKEQKMRENASPIPLSHSGQSAAKSSRMRVKRLDSNRQAELSKLVKCQQNADRSGQRQDRHAIAPNQTRIWGQEGHRAATVIQAMWRGYRAREYNMHVISVRKEIRARRAEDHIVLLRAELDRLKKLYHEEKRLRTLQMEAIRRLYNEVQQLKSQMQNPQNGCTNKLGQPSTLDSFEVTGMQQSGMVSVGPGCGTGLYFIDLQRTAELERKCATLQSQVSQLQEVLQSMSLTRHEGLDHSSHCTADTELVHTVHVMEYILDDHSQPASIDTHGSSCHWSSIPHSLSPYPSEEEELYFRQVPHDGAPTRPRNLSLRHQGEHSVVLHWLPSQVLQQSSVYLKSPITGYKIYINDRLKGEMSGRKTCALVTGLNTSETYKFYVKGVSNEEESFASNIVMARLARGQPIAVSSDSDMPSDSDKDEDSVEGQDKRRLRKRDSRKHRKVRSPRSEKKLPKSSLEKTLVEEELAANPTENQKTCDILTQPKVHKHRRTNSKEQGELSCLPKASGVQVISSQASSGPHTREIARTSSAASQSSSAASQSSSPRHHPSSPVGGEGKWKAHTGSSGHLERRSSERGTQGSDHKRDLPVPPMTTGTQSSLTETFTVDRMKSFLHKLGLPLTDIQASTTEGRATPESCSIKGHHYKGSREPTSPIHDMTGVHPESPKDKTSPDKCQMDLKSTEEGNSVHASHQTPSLESVTAHLVEEVHKEDMTPTSVSRTEGSSVGNKDRERCSTPVLDGRRRSRPTSPMVSEGAGVDQRDVEVSVPDRRRIPTAELLEQRLSAFKKSSSLTSMPEHEHEEMDNKAAAHNSKRSPTSDSLHDSSQEDGSSRVSTHQRTHSFGSEADLTTAKSGRKEAGIASLLAKLQVITHSQEASRRETGTRLRRRSNEEDEKHKGTGRTRHISESDNDMSSDAGSSLPPRAPISDSSSGSHSDDGKVLHTYHRTHRRSPSDQQRQVSCSDTMNSLPVHSPIIMEGRKQNTNVRRNASFHALPSRPADSNLASQCTEASASRSADNSQCAEEITAPMTSSQMDDGGSTGRVPSPQESLGNPRCSIRSRSPSPNRNRQPVLSAAQLKRQGETTGKSSS</sequence>
<feature type="compositionally biased region" description="Polar residues" evidence="2">
    <location>
        <begin position="914"/>
        <end position="929"/>
    </location>
</feature>
<feature type="region of interest" description="Disordered" evidence="2">
    <location>
        <begin position="853"/>
        <end position="1319"/>
    </location>
</feature>
<feature type="compositionally biased region" description="Basic and acidic residues" evidence="2">
    <location>
        <begin position="894"/>
        <end position="913"/>
    </location>
</feature>
<keyword evidence="5" id="KW-1185">Reference proteome</keyword>
<dbReference type="OrthoDB" id="5954088at2759"/>
<accession>A0A2T7P5F4</accession>
<feature type="domain" description="Fibronectin type-III" evidence="3">
    <location>
        <begin position="540"/>
        <end position="634"/>
    </location>
</feature>
<feature type="compositionally biased region" description="Polar residues" evidence="2">
    <location>
        <begin position="944"/>
        <end position="957"/>
    </location>
</feature>
<keyword evidence="1" id="KW-0175">Coiled coil</keyword>
<reference evidence="4 5" key="1">
    <citation type="submission" date="2018-04" db="EMBL/GenBank/DDBJ databases">
        <title>The genome of golden apple snail Pomacea canaliculata provides insight into stress tolerance and invasive adaptation.</title>
        <authorList>
            <person name="Liu C."/>
            <person name="Liu B."/>
            <person name="Ren Y."/>
            <person name="Zhang Y."/>
            <person name="Wang H."/>
            <person name="Li S."/>
            <person name="Jiang F."/>
            <person name="Yin L."/>
            <person name="Zhang G."/>
            <person name="Qian W."/>
            <person name="Fan W."/>
        </authorList>
    </citation>
    <scope>NUCLEOTIDE SEQUENCE [LARGE SCALE GENOMIC DNA]</scope>
    <source>
        <strain evidence="4">SZHN2017</strain>
        <tissue evidence="4">Muscle</tissue>
    </source>
</reference>
<evidence type="ECO:0000313" key="4">
    <source>
        <dbReference type="EMBL" id="PVD28641.1"/>
    </source>
</evidence>
<dbReference type="CDD" id="cd23767">
    <property type="entry name" value="IQCD"/>
    <property type="match status" value="1"/>
</dbReference>
<dbReference type="Pfam" id="PF00612">
    <property type="entry name" value="IQ"/>
    <property type="match status" value="1"/>
</dbReference>
<dbReference type="Gene3D" id="2.60.40.10">
    <property type="entry name" value="Immunoglobulins"/>
    <property type="match status" value="1"/>
</dbReference>
<dbReference type="CDD" id="cd00063">
    <property type="entry name" value="FN3"/>
    <property type="match status" value="1"/>
</dbReference>
<dbReference type="Proteomes" id="UP000245119">
    <property type="component" value="Linkage Group LG6"/>
</dbReference>
<dbReference type="SMART" id="SM00060">
    <property type="entry name" value="FN3"/>
    <property type="match status" value="1"/>
</dbReference>
<feature type="compositionally biased region" description="Polar residues" evidence="2">
    <location>
        <begin position="824"/>
        <end position="833"/>
    </location>
</feature>
<dbReference type="EMBL" id="PZQS01000006">
    <property type="protein sequence ID" value="PVD28641.1"/>
    <property type="molecule type" value="Genomic_DNA"/>
</dbReference>
<dbReference type="SUPFAM" id="SSF49265">
    <property type="entry name" value="Fibronectin type III"/>
    <property type="match status" value="1"/>
</dbReference>
<feature type="compositionally biased region" description="Basic residues" evidence="2">
    <location>
        <begin position="662"/>
        <end position="677"/>
    </location>
</feature>
<feature type="compositionally biased region" description="Polar residues" evidence="2">
    <location>
        <begin position="741"/>
        <end position="751"/>
    </location>
</feature>
<feature type="compositionally biased region" description="Polar residues" evidence="2">
    <location>
        <begin position="1183"/>
        <end position="1199"/>
    </location>
</feature>
<dbReference type="PROSITE" id="PS50096">
    <property type="entry name" value="IQ"/>
    <property type="match status" value="1"/>
</dbReference>